<keyword evidence="3" id="KW-0460">Magnesium</keyword>
<dbReference type="InterPro" id="IPR017459">
    <property type="entry name" value="Glycosyl_Trfase_fam3_N_dom"/>
</dbReference>
<feature type="domain" description="Glycosyl transferase family 3" evidence="4">
    <location>
        <begin position="74"/>
        <end position="320"/>
    </location>
</feature>
<dbReference type="InterPro" id="IPR005940">
    <property type="entry name" value="Anthranilate_Pribosyl_Tfrase"/>
</dbReference>
<dbReference type="InterPro" id="IPR000312">
    <property type="entry name" value="Glycosyl_Trfase_fam3"/>
</dbReference>
<feature type="binding site" evidence="3">
    <location>
        <position position="224"/>
    </location>
    <ligand>
        <name>Mg(2+)</name>
        <dbReference type="ChEBI" id="CHEBI:18420"/>
        <label>2</label>
    </ligand>
</feature>
<dbReference type="Pfam" id="PF00591">
    <property type="entry name" value="Glycos_transf_3"/>
    <property type="match status" value="1"/>
</dbReference>
<dbReference type="PANTHER" id="PTHR43285">
    <property type="entry name" value="ANTHRANILATE PHOSPHORIBOSYLTRANSFERASE"/>
    <property type="match status" value="1"/>
</dbReference>
<accession>A0A2W7NGS0</accession>
<dbReference type="AlphaFoldDB" id="A0A2W7NGS0"/>
<evidence type="ECO:0000259" key="4">
    <source>
        <dbReference type="Pfam" id="PF00591"/>
    </source>
</evidence>
<dbReference type="GO" id="GO:0000287">
    <property type="term" value="F:magnesium ion binding"/>
    <property type="evidence" value="ECO:0007669"/>
    <property type="project" value="UniProtKB-UniRule"/>
</dbReference>
<protein>
    <recommendedName>
        <fullName evidence="3">Anthranilate phosphoribosyltransferase</fullName>
        <ecNumber evidence="3">2.4.2.18</ecNumber>
    </recommendedName>
</protein>
<reference evidence="6 7" key="1">
    <citation type="submission" date="2018-06" db="EMBL/GenBank/DDBJ databases">
        <title>Genomic Encyclopedia of Archaeal and Bacterial Type Strains, Phase II (KMG-II): from individual species to whole genera.</title>
        <authorList>
            <person name="Goeker M."/>
        </authorList>
    </citation>
    <scope>NUCLEOTIDE SEQUENCE [LARGE SCALE GENOMIC DNA]</scope>
    <source>
        <strain evidence="6 7">DSM 6779</strain>
    </source>
</reference>
<dbReference type="PANTHER" id="PTHR43285:SF2">
    <property type="entry name" value="ANTHRANILATE PHOSPHORIBOSYLTRANSFERASE"/>
    <property type="match status" value="1"/>
</dbReference>
<evidence type="ECO:0000256" key="3">
    <source>
        <dbReference type="HAMAP-Rule" id="MF_00211"/>
    </source>
</evidence>
<feature type="binding site" evidence="3">
    <location>
        <begin position="83"/>
        <end position="84"/>
    </location>
    <ligand>
        <name>5-phospho-alpha-D-ribose 1-diphosphate</name>
        <dbReference type="ChEBI" id="CHEBI:58017"/>
    </ligand>
</feature>
<proteinExistence type="inferred from homology"/>
<name>A0A2W7NGS0_9BACT</name>
<evidence type="ECO:0000313" key="7">
    <source>
        <dbReference type="Proteomes" id="UP000249239"/>
    </source>
</evidence>
<dbReference type="GO" id="GO:0000162">
    <property type="term" value="P:L-tryptophan biosynthetic process"/>
    <property type="evidence" value="ECO:0007669"/>
    <property type="project" value="UniProtKB-UniRule"/>
</dbReference>
<dbReference type="HAMAP" id="MF_00211">
    <property type="entry name" value="TrpD"/>
    <property type="match status" value="1"/>
</dbReference>
<feature type="binding site" evidence="3">
    <location>
        <position position="225"/>
    </location>
    <ligand>
        <name>Mg(2+)</name>
        <dbReference type="ChEBI" id="CHEBI:18420"/>
        <label>2</label>
    </ligand>
</feature>
<feature type="binding site" evidence="3">
    <location>
        <position position="88"/>
    </location>
    <ligand>
        <name>5-phospho-alpha-D-ribose 1-diphosphate</name>
        <dbReference type="ChEBI" id="CHEBI:58017"/>
    </ligand>
</feature>
<dbReference type="RefSeq" id="WP_111445125.1">
    <property type="nucleotide sequence ID" value="NZ_QKZK01000009.1"/>
</dbReference>
<dbReference type="NCBIfam" id="TIGR01245">
    <property type="entry name" value="trpD"/>
    <property type="match status" value="1"/>
</dbReference>
<feature type="binding site" evidence="3">
    <location>
        <position position="92"/>
    </location>
    <ligand>
        <name>Mg(2+)</name>
        <dbReference type="ChEBI" id="CHEBI:18420"/>
        <label>1</label>
    </ligand>
</feature>
<feature type="domain" description="Glycosyl transferase family 3 N-terminal" evidence="5">
    <location>
        <begin position="3"/>
        <end position="64"/>
    </location>
</feature>
<feature type="binding site" evidence="3">
    <location>
        <position position="80"/>
    </location>
    <ligand>
        <name>anthranilate</name>
        <dbReference type="ChEBI" id="CHEBI:16567"/>
        <label>1</label>
    </ligand>
</feature>
<dbReference type="InterPro" id="IPR035902">
    <property type="entry name" value="Nuc_phospho_transferase"/>
</dbReference>
<dbReference type="InterPro" id="IPR036320">
    <property type="entry name" value="Glycosyl_Trfase_fam3_N_dom_sf"/>
</dbReference>
<gene>
    <name evidence="3" type="primary">trpD</name>
    <name evidence="6" type="ORF">LX69_01446</name>
</gene>
<organism evidence="6 7">
    <name type="scientific">Breznakibacter xylanolyticus</name>
    <dbReference type="NCBI Taxonomy" id="990"/>
    <lineage>
        <taxon>Bacteria</taxon>
        <taxon>Pseudomonadati</taxon>
        <taxon>Bacteroidota</taxon>
        <taxon>Bacteroidia</taxon>
        <taxon>Marinilabiliales</taxon>
        <taxon>Marinilabiliaceae</taxon>
        <taxon>Breznakibacter</taxon>
    </lineage>
</organism>
<feature type="binding site" evidence="3">
    <location>
        <position position="166"/>
    </location>
    <ligand>
        <name>anthranilate</name>
        <dbReference type="ChEBI" id="CHEBI:16567"/>
        <label>2</label>
    </ligand>
</feature>
<evidence type="ECO:0000313" key="6">
    <source>
        <dbReference type="EMBL" id="PZX17397.1"/>
    </source>
</evidence>
<feature type="binding site" evidence="3">
    <location>
        <position position="80"/>
    </location>
    <ligand>
        <name>5-phospho-alpha-D-ribose 1-diphosphate</name>
        <dbReference type="ChEBI" id="CHEBI:58017"/>
    </ligand>
</feature>
<comment type="caution">
    <text evidence="3">Lacks conserved residue(s) required for the propagation of feature annotation.</text>
</comment>
<keyword evidence="3" id="KW-0028">Amino-acid biosynthesis</keyword>
<dbReference type="Gene3D" id="3.40.1030.10">
    <property type="entry name" value="Nucleoside phosphorylase/phosphoribosyltransferase catalytic domain"/>
    <property type="match status" value="1"/>
</dbReference>
<comment type="pathway">
    <text evidence="3">Amino-acid biosynthesis; L-tryptophan biosynthesis; L-tryptophan from chorismate: step 2/5.</text>
</comment>
<comment type="function">
    <text evidence="3">Catalyzes the transfer of the phosphoribosyl group of 5-phosphorylribose-1-pyrophosphate (PRPP) to anthranilate to yield N-(5'-phosphoribosyl)-anthranilate (PRA).</text>
</comment>
<dbReference type="GO" id="GO:0005829">
    <property type="term" value="C:cytosol"/>
    <property type="evidence" value="ECO:0007669"/>
    <property type="project" value="TreeGrafter"/>
</dbReference>
<dbReference type="SUPFAM" id="SSF47648">
    <property type="entry name" value="Nucleoside phosphorylase/phosphoribosyltransferase N-terminal domain"/>
    <property type="match status" value="1"/>
</dbReference>
<keyword evidence="7" id="KW-1185">Reference proteome</keyword>
<dbReference type="EMBL" id="QKZK01000009">
    <property type="protein sequence ID" value="PZX17397.1"/>
    <property type="molecule type" value="Genomic_DNA"/>
</dbReference>
<dbReference type="GO" id="GO:0004048">
    <property type="term" value="F:anthranilate phosphoribosyltransferase activity"/>
    <property type="evidence" value="ECO:0007669"/>
    <property type="project" value="UniProtKB-UniRule"/>
</dbReference>
<feature type="binding site" evidence="3">
    <location>
        <position position="111"/>
    </location>
    <ligand>
        <name>anthranilate</name>
        <dbReference type="ChEBI" id="CHEBI:16567"/>
        <label>1</label>
    </ligand>
</feature>
<feature type="binding site" evidence="3">
    <location>
        <position position="120"/>
    </location>
    <ligand>
        <name>5-phospho-alpha-D-ribose 1-diphosphate</name>
        <dbReference type="ChEBI" id="CHEBI:58017"/>
    </ligand>
</feature>
<evidence type="ECO:0000256" key="2">
    <source>
        <dbReference type="ARBA" id="ARBA00022679"/>
    </source>
</evidence>
<comment type="subunit">
    <text evidence="3">Homodimer.</text>
</comment>
<evidence type="ECO:0000256" key="1">
    <source>
        <dbReference type="ARBA" id="ARBA00022676"/>
    </source>
</evidence>
<dbReference type="OrthoDB" id="9806430at2"/>
<keyword evidence="3" id="KW-0822">Tryptophan biosynthesis</keyword>
<comment type="cofactor">
    <cofactor evidence="3">
        <name>Mg(2+)</name>
        <dbReference type="ChEBI" id="CHEBI:18420"/>
    </cofactor>
    <text evidence="3">Binds 2 magnesium ions per monomer.</text>
</comment>
<comment type="caution">
    <text evidence="6">The sequence shown here is derived from an EMBL/GenBank/DDBJ whole genome shotgun (WGS) entry which is preliminary data.</text>
</comment>
<feature type="binding site" evidence="3">
    <location>
        <begin position="108"/>
        <end position="116"/>
    </location>
    <ligand>
        <name>5-phospho-alpha-D-ribose 1-diphosphate</name>
        <dbReference type="ChEBI" id="CHEBI:58017"/>
    </ligand>
</feature>
<sequence length="330" mass="36454">MLQPILKRLFNYDTLGRDEACRVLMDIAGEKYNKSEVVAFMTVYLMRNVTVEELSGFRDALLEMCLRVDMSDFNTIDMCGTGGDGKNTFNISTLASLVVAGAGVKVVKHGNYGVSSSCGSSNVMEYMGYRFTGDRDTLNRQIDQAGICFLHAPLFNPAMKSIAPIRKELGVKTFFNMLGPMVNPSFPQNQLVGVFSLELARMYNYIYQQTTKNYAILHSLDGYDEVSLTSPFKAIFRSGERLMTAADLNMKTLRQEDIFGGNTIPEAAAIFTTVLDGNGTDAQNNVVLANASMAIHCVHAEKEMDICLEMARESLMSGKAKLALKRLIEA</sequence>
<dbReference type="EC" id="2.4.2.18" evidence="3"/>
<feature type="binding site" evidence="3">
    <location>
        <position position="225"/>
    </location>
    <ligand>
        <name>Mg(2+)</name>
        <dbReference type="ChEBI" id="CHEBI:18420"/>
        <label>1</label>
    </ligand>
</feature>
<comment type="similarity">
    <text evidence="3">Belongs to the anthranilate phosphoribosyltransferase family.</text>
</comment>
<dbReference type="Proteomes" id="UP000249239">
    <property type="component" value="Unassembled WGS sequence"/>
</dbReference>
<dbReference type="SUPFAM" id="SSF52418">
    <property type="entry name" value="Nucleoside phosphorylase/phosphoribosyltransferase catalytic domain"/>
    <property type="match status" value="1"/>
</dbReference>
<keyword evidence="2 3" id="KW-0808">Transferase</keyword>
<dbReference type="Pfam" id="PF02885">
    <property type="entry name" value="Glycos_trans_3N"/>
    <property type="match status" value="1"/>
</dbReference>
<keyword evidence="1 3" id="KW-0328">Glycosyltransferase</keyword>
<comment type="catalytic activity">
    <reaction evidence="3">
        <text>N-(5-phospho-beta-D-ribosyl)anthranilate + diphosphate = 5-phospho-alpha-D-ribose 1-diphosphate + anthranilate</text>
        <dbReference type="Rhea" id="RHEA:11768"/>
        <dbReference type="ChEBI" id="CHEBI:16567"/>
        <dbReference type="ChEBI" id="CHEBI:18277"/>
        <dbReference type="ChEBI" id="CHEBI:33019"/>
        <dbReference type="ChEBI" id="CHEBI:58017"/>
        <dbReference type="EC" id="2.4.2.18"/>
    </reaction>
</comment>
<feature type="binding site" evidence="3">
    <location>
        <begin position="90"/>
        <end position="93"/>
    </location>
    <ligand>
        <name>5-phospho-alpha-D-ribose 1-diphosphate</name>
        <dbReference type="ChEBI" id="CHEBI:58017"/>
    </ligand>
</feature>
<evidence type="ECO:0000259" key="5">
    <source>
        <dbReference type="Pfam" id="PF02885"/>
    </source>
</evidence>
<keyword evidence="3" id="KW-0057">Aromatic amino acid biosynthesis</keyword>
<keyword evidence="3" id="KW-0479">Metal-binding</keyword>
<dbReference type="Gene3D" id="1.20.970.10">
    <property type="entry name" value="Transferase, Pyrimidine Nucleoside Phosphorylase, Chain C"/>
    <property type="match status" value="1"/>
</dbReference>